<evidence type="ECO:0000256" key="4">
    <source>
        <dbReference type="ARBA" id="ARBA00022989"/>
    </source>
</evidence>
<keyword evidence="10" id="KW-1185">Reference proteome</keyword>
<dbReference type="PRINTS" id="PR01609">
    <property type="entry name" value="CD36FAMILY"/>
</dbReference>
<dbReference type="InterPro" id="IPR002159">
    <property type="entry name" value="CD36_fam"/>
</dbReference>
<keyword evidence="4 8" id="KW-1133">Transmembrane helix</keyword>
<keyword evidence="3 8" id="KW-0812">Transmembrane</keyword>
<evidence type="ECO:0000256" key="6">
    <source>
        <dbReference type="ARBA" id="ARBA00023180"/>
    </source>
</evidence>
<dbReference type="OrthoDB" id="18585at2759"/>
<dbReference type="KEGG" id="pki:111852608"/>
<proteinExistence type="inferred from homology"/>
<feature type="transmembrane region" description="Helical" evidence="8">
    <location>
        <begin position="444"/>
        <end position="464"/>
    </location>
</feature>
<organism evidence="9 10">
    <name type="scientific">Paramormyrops kingsleyae</name>
    <dbReference type="NCBI Taxonomy" id="1676925"/>
    <lineage>
        <taxon>Eukaryota</taxon>
        <taxon>Metazoa</taxon>
        <taxon>Chordata</taxon>
        <taxon>Craniata</taxon>
        <taxon>Vertebrata</taxon>
        <taxon>Euteleostomi</taxon>
        <taxon>Actinopterygii</taxon>
        <taxon>Neopterygii</taxon>
        <taxon>Teleostei</taxon>
        <taxon>Osteoglossocephala</taxon>
        <taxon>Osteoglossomorpha</taxon>
        <taxon>Osteoglossiformes</taxon>
        <taxon>Mormyridae</taxon>
        <taxon>Paramormyrops</taxon>
    </lineage>
</organism>
<dbReference type="InterPro" id="IPR005429">
    <property type="entry name" value="LimpII"/>
</dbReference>
<dbReference type="GO" id="GO:0005764">
    <property type="term" value="C:lysosome"/>
    <property type="evidence" value="ECO:0007669"/>
    <property type="project" value="InterPro"/>
</dbReference>
<evidence type="ECO:0000256" key="5">
    <source>
        <dbReference type="ARBA" id="ARBA00023136"/>
    </source>
</evidence>
<evidence type="ECO:0000256" key="7">
    <source>
        <dbReference type="SAM" id="MobiDB-lite"/>
    </source>
</evidence>
<feature type="region of interest" description="Disordered" evidence="7">
    <location>
        <begin position="493"/>
        <end position="514"/>
    </location>
</feature>
<dbReference type="GO" id="GO:0005044">
    <property type="term" value="F:scavenger receptor activity"/>
    <property type="evidence" value="ECO:0007669"/>
    <property type="project" value="InterPro"/>
</dbReference>
<keyword evidence="6" id="KW-0325">Glycoprotein</keyword>
<protein>
    <submittedName>
        <fullName evidence="9">Lysosome membrane protein 2-like</fullName>
    </submittedName>
</protein>
<dbReference type="Ensembl" id="ENSPKIT00000005644.1">
    <property type="protein sequence ID" value="ENSPKIP00000024922.1"/>
    <property type="gene ID" value="ENSPKIG00000007973.1"/>
</dbReference>
<dbReference type="GO" id="GO:0006898">
    <property type="term" value="P:receptor-mediated endocytosis"/>
    <property type="evidence" value="ECO:0007669"/>
    <property type="project" value="TreeGrafter"/>
</dbReference>
<dbReference type="STRING" id="1676925.ENSPKIP00000024922"/>
<dbReference type="PANTHER" id="PTHR11923">
    <property type="entry name" value="SCAVENGER RECEPTOR CLASS B TYPE-1 SR-B1"/>
    <property type="match status" value="1"/>
</dbReference>
<dbReference type="AlphaFoldDB" id="A0A3B3S2G7"/>
<dbReference type="GO" id="GO:0006622">
    <property type="term" value="P:protein targeting to lysosome"/>
    <property type="evidence" value="ECO:0007669"/>
    <property type="project" value="TreeGrafter"/>
</dbReference>
<dbReference type="PRINTS" id="PR01611">
    <property type="entry name" value="LIMPII"/>
</dbReference>
<evidence type="ECO:0000313" key="10">
    <source>
        <dbReference type="Proteomes" id="UP000261540"/>
    </source>
</evidence>
<sequence>MTRKSCALYTTGIVCAHLLTVGIGLLLAQVFPTLMHSRLKKEITLTEGSRVFESWKNPPPPVYMQYYFYNVTNPEEFLAGGRAAVTQMGPYTYREYRPRENVTFVENGTKVSAYSPKTFVFERDMSAGDPEVDLVTIVNIPAVAVMNKVKGSFWTSSMVSIWMKSLGVGLFMTRPVHELLWGFKDPLLTRLRASKPEIHEYFGLMYKKNGSLDNHFVFLTGESDSLDYTKVVAWNGESRLTWWSSNQSNMINGTDGSTFHPLLSRKERLDVFSPDLCRSIYMEYIEDVEVKGIPAYRFAPPREVLASAEENPANAGFCVTTGNCLGTGVLDVSVCRDGAPVIVSFPHFYLGDRKYVQAIDGLSPNQEDHQTYLDINPTTGIPVRASKRAQINILLERISGFPATKYLNRTIFPVMFINESVVIDDASSMKMKKLLLIEKLVSNFPLLIIGLGVIMLLVFIILVFRFHQQKKNTKHNAAYTPVNYKTEDPAESDLTLPLKNGSHIGMSTVDGEKS</sequence>
<reference evidence="9" key="1">
    <citation type="submission" date="2025-08" db="UniProtKB">
        <authorList>
            <consortium name="Ensembl"/>
        </authorList>
    </citation>
    <scope>IDENTIFICATION</scope>
</reference>
<comment type="similarity">
    <text evidence="2">Belongs to the CD36 family.</text>
</comment>
<dbReference type="Pfam" id="PF01130">
    <property type="entry name" value="CD36"/>
    <property type="match status" value="1"/>
</dbReference>
<name>A0A3B3S2G7_9TELE</name>
<evidence type="ECO:0000256" key="3">
    <source>
        <dbReference type="ARBA" id="ARBA00022692"/>
    </source>
</evidence>
<comment type="subcellular location">
    <subcellularLocation>
        <location evidence="1">Membrane</location>
    </subcellularLocation>
</comment>
<accession>A0A3B3S2G7</accession>
<reference evidence="9" key="2">
    <citation type="submission" date="2025-09" db="UniProtKB">
        <authorList>
            <consortium name="Ensembl"/>
        </authorList>
    </citation>
    <scope>IDENTIFICATION</scope>
</reference>
<evidence type="ECO:0000256" key="1">
    <source>
        <dbReference type="ARBA" id="ARBA00004370"/>
    </source>
</evidence>
<evidence type="ECO:0000256" key="8">
    <source>
        <dbReference type="SAM" id="Phobius"/>
    </source>
</evidence>
<dbReference type="GeneTree" id="ENSGT00940000153372"/>
<evidence type="ECO:0000313" key="9">
    <source>
        <dbReference type="Ensembl" id="ENSPKIP00000024922.1"/>
    </source>
</evidence>
<dbReference type="Proteomes" id="UP000261540">
    <property type="component" value="Unplaced"/>
</dbReference>
<keyword evidence="5 8" id="KW-0472">Membrane</keyword>
<dbReference type="GO" id="GO:0016020">
    <property type="term" value="C:membrane"/>
    <property type="evidence" value="ECO:0007669"/>
    <property type="project" value="UniProtKB-SubCell"/>
</dbReference>
<dbReference type="PANTHER" id="PTHR11923:SF94">
    <property type="entry name" value="LYSOSOME MEMBRANE PROTEIN 2"/>
    <property type="match status" value="1"/>
</dbReference>
<evidence type="ECO:0000256" key="2">
    <source>
        <dbReference type="ARBA" id="ARBA00010532"/>
    </source>
</evidence>